<name>A0A6V8MLX4_9BACT</name>
<dbReference type="AlphaFoldDB" id="A0A6V8MLX4"/>
<proteinExistence type="predicted"/>
<gene>
    <name evidence="1" type="ORF">GMST_32870</name>
</gene>
<reference evidence="2" key="1">
    <citation type="submission" date="2020-06" db="EMBL/GenBank/DDBJ databases">
        <title>Draft genomic sequence of Geomonas sp. Red330.</title>
        <authorList>
            <person name="Itoh H."/>
            <person name="Zhenxing X."/>
            <person name="Ushijima N."/>
            <person name="Masuda Y."/>
            <person name="Shiratori Y."/>
            <person name="Senoo K."/>
        </authorList>
    </citation>
    <scope>NUCLEOTIDE SEQUENCE [LARGE SCALE GENOMIC DNA]</scope>
    <source>
        <strain evidence="2">Red330</strain>
    </source>
</reference>
<sequence>MGEKTSDRNVTAQRGAAGVEDHLDDFAEVLKERRQFLQDMIDEANARPRLSRGLRIAIVGLTAELVTEVSAQIDMVTDMNRQMAQSYQVLLEENRVLAAQNEDLFGALLAGKTFKVQGGMQ</sequence>
<organism evidence="1 2">
    <name type="scientific">Geomonas silvestris</name>
    <dbReference type="NCBI Taxonomy" id="2740184"/>
    <lineage>
        <taxon>Bacteria</taxon>
        <taxon>Pseudomonadati</taxon>
        <taxon>Thermodesulfobacteriota</taxon>
        <taxon>Desulfuromonadia</taxon>
        <taxon>Geobacterales</taxon>
        <taxon>Geobacteraceae</taxon>
        <taxon>Geomonas</taxon>
    </lineage>
</organism>
<keyword evidence="2" id="KW-1185">Reference proteome</keyword>
<dbReference type="RefSeq" id="WP_183355767.1">
    <property type="nucleotide sequence ID" value="NZ_BLXX01000011.1"/>
</dbReference>
<protein>
    <submittedName>
        <fullName evidence="1">Uncharacterized protein</fullName>
    </submittedName>
</protein>
<accession>A0A6V8MLX4</accession>
<evidence type="ECO:0000313" key="2">
    <source>
        <dbReference type="Proteomes" id="UP000556026"/>
    </source>
</evidence>
<evidence type="ECO:0000313" key="1">
    <source>
        <dbReference type="EMBL" id="GFO60962.1"/>
    </source>
</evidence>
<dbReference type="EMBL" id="BLXX01000011">
    <property type="protein sequence ID" value="GFO60962.1"/>
    <property type="molecule type" value="Genomic_DNA"/>
</dbReference>
<dbReference type="Proteomes" id="UP000556026">
    <property type="component" value="Unassembled WGS sequence"/>
</dbReference>
<comment type="caution">
    <text evidence="1">The sequence shown here is derived from an EMBL/GenBank/DDBJ whole genome shotgun (WGS) entry which is preliminary data.</text>
</comment>